<feature type="repeat" description="TPR" evidence="1">
    <location>
        <begin position="74"/>
        <end position="107"/>
    </location>
</feature>
<organism evidence="2">
    <name type="scientific">uncultured Desulfovibrio sp</name>
    <dbReference type="NCBI Taxonomy" id="167968"/>
    <lineage>
        <taxon>Bacteria</taxon>
        <taxon>Pseudomonadati</taxon>
        <taxon>Thermodesulfobacteriota</taxon>
        <taxon>Desulfovibrionia</taxon>
        <taxon>Desulfovibrionales</taxon>
        <taxon>Desulfovibrionaceae</taxon>
        <taxon>Desulfovibrio</taxon>
        <taxon>environmental samples</taxon>
    </lineage>
</organism>
<dbReference type="PANTHER" id="PTHR12558">
    <property type="entry name" value="CELL DIVISION CYCLE 16,23,27"/>
    <property type="match status" value="1"/>
</dbReference>
<dbReference type="Pfam" id="PF13181">
    <property type="entry name" value="TPR_8"/>
    <property type="match status" value="1"/>
</dbReference>
<feature type="repeat" description="TPR" evidence="1">
    <location>
        <begin position="7"/>
        <end position="40"/>
    </location>
</feature>
<evidence type="ECO:0000313" key="2">
    <source>
        <dbReference type="EMBL" id="SBV97269.1"/>
    </source>
</evidence>
<gene>
    <name evidence="2" type="ORF">KM92DES2_10903</name>
</gene>
<dbReference type="PANTHER" id="PTHR12558:SF13">
    <property type="entry name" value="CELL DIVISION CYCLE PROTEIN 27 HOMOLOG"/>
    <property type="match status" value="1"/>
</dbReference>
<dbReference type="Pfam" id="PF13432">
    <property type="entry name" value="TPR_16"/>
    <property type="match status" value="1"/>
</dbReference>
<dbReference type="InterPro" id="IPR019734">
    <property type="entry name" value="TPR_rpt"/>
</dbReference>
<keyword evidence="1" id="KW-0802">TPR repeat</keyword>
<dbReference type="Gene3D" id="1.25.40.10">
    <property type="entry name" value="Tetratricopeptide repeat domain"/>
    <property type="match status" value="1"/>
</dbReference>
<dbReference type="EMBL" id="FLUP01000001">
    <property type="protein sequence ID" value="SBV97269.1"/>
    <property type="molecule type" value="Genomic_DNA"/>
</dbReference>
<sequence length="187" mass="20512">MSNQLDYEINKELGECYLFMGDFDKAEEYYRKAAGSNSQSAAPFLGLATVAVQRSDLDKALILYQKAASVEETDKALCGIGLVYMEKGDHQQAFDYFAAALKKSRENIVALNCLVRESYQLGCVENALPYLEDTLSSGVEAEAVRVTLAGCMIYLGRAEEARQHLEAVLGANPTNINAKELFDTMAA</sequence>
<dbReference type="PROSITE" id="PS50005">
    <property type="entry name" value="TPR"/>
    <property type="match status" value="2"/>
</dbReference>
<dbReference type="InterPro" id="IPR011990">
    <property type="entry name" value="TPR-like_helical_dom_sf"/>
</dbReference>
<evidence type="ECO:0000256" key="1">
    <source>
        <dbReference type="PROSITE-ProRule" id="PRU00339"/>
    </source>
</evidence>
<protein>
    <submittedName>
        <fullName evidence="2">TPR repeat-containing protein</fullName>
    </submittedName>
</protein>
<accession>A0A212JCZ2</accession>
<dbReference type="RefSeq" id="WP_192112470.1">
    <property type="nucleotide sequence ID" value="NZ_CABUEN010000001.1"/>
</dbReference>
<dbReference type="SMART" id="SM00028">
    <property type="entry name" value="TPR"/>
    <property type="match status" value="4"/>
</dbReference>
<reference evidence="2" key="1">
    <citation type="submission" date="2016-04" db="EMBL/GenBank/DDBJ databases">
        <authorList>
            <person name="Evans L.H."/>
            <person name="Alamgir A."/>
            <person name="Owens N."/>
            <person name="Weber N.D."/>
            <person name="Virtaneva K."/>
            <person name="Barbian K."/>
            <person name="Babar A."/>
            <person name="Rosenke K."/>
        </authorList>
    </citation>
    <scope>NUCLEOTIDE SEQUENCE</scope>
    <source>
        <strain evidence="2">92-2</strain>
    </source>
</reference>
<proteinExistence type="predicted"/>
<dbReference type="Pfam" id="PF14559">
    <property type="entry name" value="TPR_19"/>
    <property type="match status" value="1"/>
</dbReference>
<dbReference type="AlphaFoldDB" id="A0A212JCZ2"/>
<dbReference type="SUPFAM" id="SSF48452">
    <property type="entry name" value="TPR-like"/>
    <property type="match status" value="1"/>
</dbReference>
<name>A0A212JCZ2_9BACT</name>